<reference evidence="1" key="2">
    <citation type="submission" date="2021-09" db="EMBL/GenBank/DDBJ databases">
        <authorList>
            <person name="Jia N."/>
            <person name="Wang J."/>
            <person name="Shi W."/>
            <person name="Du L."/>
            <person name="Sun Y."/>
            <person name="Zhan W."/>
            <person name="Jiang J."/>
            <person name="Wang Q."/>
            <person name="Zhang B."/>
            <person name="Ji P."/>
            <person name="Sakyi L.B."/>
            <person name="Cui X."/>
            <person name="Yuan T."/>
            <person name="Jiang B."/>
            <person name="Yang W."/>
            <person name="Lam T.T.-Y."/>
            <person name="Chang Q."/>
            <person name="Ding S."/>
            <person name="Wang X."/>
            <person name="Zhu J."/>
            <person name="Ruan X."/>
            <person name="Zhao L."/>
            <person name="Wei J."/>
            <person name="Que T."/>
            <person name="Du C."/>
            <person name="Cheng J."/>
            <person name="Dai P."/>
            <person name="Han X."/>
            <person name="Huang E."/>
            <person name="Gao Y."/>
            <person name="Liu J."/>
            <person name="Shao H."/>
            <person name="Ye R."/>
            <person name="Li L."/>
            <person name="Wei W."/>
            <person name="Wang X."/>
            <person name="Wang C."/>
            <person name="Huo Q."/>
            <person name="Li W."/>
            <person name="Guo W."/>
            <person name="Chen H."/>
            <person name="Chen S."/>
            <person name="Zhou L."/>
            <person name="Zhou L."/>
            <person name="Ni X."/>
            <person name="Tian J."/>
            <person name="Zhou Y."/>
            <person name="Sheng Y."/>
            <person name="Liu T."/>
            <person name="Pan Y."/>
            <person name="Xia L."/>
            <person name="Li J."/>
            <person name="Zhao F."/>
            <person name="Cao W."/>
        </authorList>
    </citation>
    <scope>NUCLEOTIDE SEQUENCE</scope>
    <source>
        <strain evidence="1">Rmic-2018</strain>
        <tissue evidence="1">Larvae</tissue>
    </source>
</reference>
<evidence type="ECO:0000313" key="2">
    <source>
        <dbReference type="Proteomes" id="UP000821866"/>
    </source>
</evidence>
<accession>A0A9J6F7Y8</accession>
<dbReference type="EMBL" id="JABSTU010000001">
    <property type="protein sequence ID" value="KAH8042188.1"/>
    <property type="molecule type" value="Genomic_DNA"/>
</dbReference>
<protein>
    <submittedName>
        <fullName evidence="1">Uncharacterized protein</fullName>
    </submittedName>
</protein>
<sequence>MTLEMPTFVHKGAALDGWVFPNIRMAFYPIVALQFSPNGRYMAVAAGKHILLFNNVPGYQNAIDDLEERKKGAASASIRDRLQTQIDEARSILKTMEAKES</sequence>
<dbReference type="GO" id="GO:0005783">
    <property type="term" value="C:endoplasmic reticulum"/>
    <property type="evidence" value="ECO:0007669"/>
    <property type="project" value="TreeGrafter"/>
</dbReference>
<proteinExistence type="predicted"/>
<dbReference type="GO" id="GO:0030968">
    <property type="term" value="P:endoplasmic reticulum unfolded protein response"/>
    <property type="evidence" value="ECO:0007669"/>
    <property type="project" value="TreeGrafter"/>
</dbReference>
<evidence type="ECO:0000313" key="1">
    <source>
        <dbReference type="EMBL" id="KAH8042188.1"/>
    </source>
</evidence>
<reference evidence="1" key="1">
    <citation type="journal article" date="2020" name="Cell">
        <title>Large-Scale Comparative Analyses of Tick Genomes Elucidate Their Genetic Diversity and Vector Capacities.</title>
        <authorList>
            <consortium name="Tick Genome and Microbiome Consortium (TIGMIC)"/>
            <person name="Jia N."/>
            <person name="Wang J."/>
            <person name="Shi W."/>
            <person name="Du L."/>
            <person name="Sun Y."/>
            <person name="Zhan W."/>
            <person name="Jiang J.F."/>
            <person name="Wang Q."/>
            <person name="Zhang B."/>
            <person name="Ji P."/>
            <person name="Bell-Sakyi L."/>
            <person name="Cui X.M."/>
            <person name="Yuan T.T."/>
            <person name="Jiang B.G."/>
            <person name="Yang W.F."/>
            <person name="Lam T.T."/>
            <person name="Chang Q.C."/>
            <person name="Ding S.J."/>
            <person name="Wang X.J."/>
            <person name="Zhu J.G."/>
            <person name="Ruan X.D."/>
            <person name="Zhao L."/>
            <person name="Wei J.T."/>
            <person name="Ye R.Z."/>
            <person name="Que T.C."/>
            <person name="Du C.H."/>
            <person name="Zhou Y.H."/>
            <person name="Cheng J.X."/>
            <person name="Dai P.F."/>
            <person name="Guo W.B."/>
            <person name="Han X.H."/>
            <person name="Huang E.J."/>
            <person name="Li L.F."/>
            <person name="Wei W."/>
            <person name="Gao Y.C."/>
            <person name="Liu J.Z."/>
            <person name="Shao H.Z."/>
            <person name="Wang X."/>
            <person name="Wang C.C."/>
            <person name="Yang T.C."/>
            <person name="Huo Q.B."/>
            <person name="Li W."/>
            <person name="Chen H.Y."/>
            <person name="Chen S.E."/>
            <person name="Zhou L.G."/>
            <person name="Ni X.B."/>
            <person name="Tian J.H."/>
            <person name="Sheng Y."/>
            <person name="Liu T."/>
            <person name="Pan Y.S."/>
            <person name="Xia L.Y."/>
            <person name="Li J."/>
            <person name="Zhao F."/>
            <person name="Cao W.C."/>
        </authorList>
    </citation>
    <scope>NUCLEOTIDE SEQUENCE</scope>
    <source>
        <strain evidence="1">Rmic-2018</strain>
    </source>
</reference>
<gene>
    <name evidence="1" type="ORF">HPB51_021272</name>
</gene>
<name>A0A9J6F7Y8_RHIMP</name>
<dbReference type="PANTHER" id="PTHR44321:SF1">
    <property type="entry name" value="TRANSDUCIN BETA-LIKE PROTEIN 2"/>
    <property type="match status" value="1"/>
</dbReference>
<organism evidence="1 2">
    <name type="scientific">Rhipicephalus microplus</name>
    <name type="common">Cattle tick</name>
    <name type="synonym">Boophilus microplus</name>
    <dbReference type="NCBI Taxonomy" id="6941"/>
    <lineage>
        <taxon>Eukaryota</taxon>
        <taxon>Metazoa</taxon>
        <taxon>Ecdysozoa</taxon>
        <taxon>Arthropoda</taxon>
        <taxon>Chelicerata</taxon>
        <taxon>Arachnida</taxon>
        <taxon>Acari</taxon>
        <taxon>Parasitiformes</taxon>
        <taxon>Ixodida</taxon>
        <taxon>Ixodoidea</taxon>
        <taxon>Ixodidae</taxon>
        <taxon>Rhipicephalinae</taxon>
        <taxon>Rhipicephalus</taxon>
        <taxon>Boophilus</taxon>
    </lineage>
</organism>
<keyword evidence="2" id="KW-1185">Reference proteome</keyword>
<comment type="caution">
    <text evidence="1">The sequence shown here is derived from an EMBL/GenBank/DDBJ whole genome shotgun (WGS) entry which is preliminary data.</text>
</comment>
<dbReference type="Proteomes" id="UP000821866">
    <property type="component" value="Chromosome 1"/>
</dbReference>
<dbReference type="InterPro" id="IPR042410">
    <property type="entry name" value="WBSCR13"/>
</dbReference>
<dbReference type="PANTHER" id="PTHR44321">
    <property type="entry name" value="TRANSDUCIN BETA-LIKE PROTEIN 2"/>
    <property type="match status" value="1"/>
</dbReference>
<dbReference type="VEuPathDB" id="VectorBase:LOC119175083"/>
<dbReference type="AlphaFoldDB" id="A0A9J6F7Y8"/>